<evidence type="ECO:0000313" key="2">
    <source>
        <dbReference type="EMBL" id="MFC6010841.1"/>
    </source>
</evidence>
<feature type="transmembrane region" description="Helical" evidence="1">
    <location>
        <begin position="185"/>
        <end position="205"/>
    </location>
</feature>
<feature type="transmembrane region" description="Helical" evidence="1">
    <location>
        <begin position="292"/>
        <end position="313"/>
    </location>
</feature>
<feature type="transmembrane region" description="Helical" evidence="1">
    <location>
        <begin position="217"/>
        <end position="246"/>
    </location>
</feature>
<feature type="transmembrane region" description="Helical" evidence="1">
    <location>
        <begin position="145"/>
        <end position="165"/>
    </location>
</feature>
<sequence length="592" mass="64927">MAFKDPTLPPVDPAEFRGRPFFDRIELLTGFWAENGFGSPRVLHLIYLVKLFVFSLGGGILVATLTSDVGSPLDVAAWWNEPIVYQKLVLWVALLEVIGIGGAWGPLTGHFKPMYGGARYWLRPGTIRLPPWPGKVPGTAGDERTVLDALLYAGVLTSLATAILLPGVHSDSLAAATGTATNGLLVRPLALIVPVVLLILLGLRDRVPFLAARGEQYLPILIVCATLPFVNMIIALKLVIVTVWVGAAVSKFGQHFTNVIPPMVSNAPFMPKRERLRQYRDAPRDLRPSKSAWFIAHILGTTAELVVPVVLLVSTNTTVTLIAVCCIVAFHLFIASTFPLAVPLEWNLLFAYIAVFLFLGYPAGEGYAVTDFTPIWLLFVLGAALVAFPVLGNLRPDLVSFLPSMRQYAGNWASAVWALGPGVEERFNDLPIPVQTHNKQLEALGYPADAADMTMSLFVAWRAMHSQGRGLLSVLSNHLGPDLDRYTVREGEIGANLVVGWNFGDGHLHNEQLITSIQRRLHFAPGEFLVVWVESQPIHRADQQYMIVDAALGVIERGVWQVADCVSQQPWLPEGPVPYEVTWRSATPEQAR</sequence>
<feature type="transmembrane region" description="Helical" evidence="1">
    <location>
        <begin position="319"/>
        <end position="342"/>
    </location>
</feature>
<dbReference type="EMBL" id="JBHSQN010000002">
    <property type="protein sequence ID" value="MFC6010841.1"/>
    <property type="molecule type" value="Genomic_DNA"/>
</dbReference>
<keyword evidence="3" id="KW-1185">Reference proteome</keyword>
<feature type="transmembrane region" description="Helical" evidence="1">
    <location>
        <begin position="375"/>
        <end position="394"/>
    </location>
</feature>
<feature type="transmembrane region" description="Helical" evidence="1">
    <location>
        <begin position="88"/>
        <end position="107"/>
    </location>
</feature>
<dbReference type="InterPro" id="IPR021941">
    <property type="entry name" value="DUF3556_TM"/>
</dbReference>
<keyword evidence="1" id="KW-0812">Transmembrane</keyword>
<reference evidence="3" key="1">
    <citation type="journal article" date="2019" name="Int. J. Syst. Evol. Microbiol.">
        <title>The Global Catalogue of Microorganisms (GCM) 10K type strain sequencing project: providing services to taxonomists for standard genome sequencing and annotation.</title>
        <authorList>
            <consortium name="The Broad Institute Genomics Platform"/>
            <consortium name="The Broad Institute Genome Sequencing Center for Infectious Disease"/>
            <person name="Wu L."/>
            <person name="Ma J."/>
        </authorList>
    </citation>
    <scope>NUCLEOTIDE SEQUENCE [LARGE SCALE GENOMIC DNA]</scope>
    <source>
        <strain evidence="3">CCUG 36956</strain>
    </source>
</reference>
<proteinExistence type="predicted"/>
<dbReference type="Proteomes" id="UP001596223">
    <property type="component" value="Unassembled WGS sequence"/>
</dbReference>
<feature type="transmembrane region" description="Helical" evidence="1">
    <location>
        <begin position="45"/>
        <end position="65"/>
    </location>
</feature>
<feature type="transmembrane region" description="Helical" evidence="1">
    <location>
        <begin position="349"/>
        <end position="369"/>
    </location>
</feature>
<evidence type="ECO:0000256" key="1">
    <source>
        <dbReference type="SAM" id="Phobius"/>
    </source>
</evidence>
<keyword evidence="1" id="KW-1133">Transmembrane helix</keyword>
<comment type="caution">
    <text evidence="2">The sequence shown here is derived from an EMBL/GenBank/DDBJ whole genome shotgun (WGS) entry which is preliminary data.</text>
</comment>
<gene>
    <name evidence="2" type="ORF">ACFP3H_07235</name>
</gene>
<protein>
    <submittedName>
        <fullName evidence="2">DUF3556 domain-containing protein</fullName>
    </submittedName>
</protein>
<keyword evidence="1" id="KW-0472">Membrane</keyword>
<evidence type="ECO:0000313" key="3">
    <source>
        <dbReference type="Proteomes" id="UP001596223"/>
    </source>
</evidence>
<dbReference type="RefSeq" id="WP_378601313.1">
    <property type="nucleotide sequence ID" value="NZ_JBHSQN010000002.1"/>
</dbReference>
<name>A0ABW1JN29_9NOCA</name>
<organism evidence="2 3">
    <name type="scientific">Nocardia lasii</name>
    <dbReference type="NCBI Taxonomy" id="1616107"/>
    <lineage>
        <taxon>Bacteria</taxon>
        <taxon>Bacillati</taxon>
        <taxon>Actinomycetota</taxon>
        <taxon>Actinomycetes</taxon>
        <taxon>Mycobacteriales</taxon>
        <taxon>Nocardiaceae</taxon>
        <taxon>Nocardia</taxon>
    </lineage>
</organism>
<accession>A0ABW1JN29</accession>
<dbReference type="Pfam" id="PF12077">
    <property type="entry name" value="DUF3556"/>
    <property type="match status" value="1"/>
</dbReference>